<evidence type="ECO:0000256" key="2">
    <source>
        <dbReference type="ARBA" id="ARBA00023015"/>
    </source>
</evidence>
<dbReference type="Gene3D" id="1.10.10.60">
    <property type="entry name" value="Homeodomain-like"/>
    <property type="match status" value="2"/>
</dbReference>
<dbReference type="PRINTS" id="PR00032">
    <property type="entry name" value="HTHARAC"/>
</dbReference>
<keyword evidence="2" id="KW-0805">Transcription regulation</keyword>
<dbReference type="Pfam" id="PF12833">
    <property type="entry name" value="HTH_18"/>
    <property type="match status" value="1"/>
</dbReference>
<accession>A0A484NU25</accession>
<dbReference type="GO" id="GO:0003700">
    <property type="term" value="F:DNA-binding transcription factor activity"/>
    <property type="evidence" value="ECO:0007669"/>
    <property type="project" value="InterPro"/>
</dbReference>
<dbReference type="PROSITE" id="PS00041">
    <property type="entry name" value="HTH_ARAC_FAMILY_1"/>
    <property type="match status" value="1"/>
</dbReference>
<dbReference type="PANTHER" id="PTHR11019:SF159">
    <property type="entry name" value="TRANSCRIPTIONAL REGULATOR-RELATED"/>
    <property type="match status" value="1"/>
</dbReference>
<sequence length="280" mass="31094">MAAPIPPPLRGDRKRYDNLPAPMAAMEDNWPSGASTGWHAHPKDQLLYAIAGVMLVESDAGAWVVPPNRALWLLAGVRHNVTMSGEVMMRTAYIDASRVPDLPAQSCVINVSPLLRALLVEAVHVPIDYAPDTRDDRLMRLLIDEVRVSPTVPVHLPMPRDARLKPICDALMREPGSPAVAADWALRARMGERTLHRLFLAETGMTFAQWREQARLLHALPQLARGDKVIDIALACGYASQSAFTAMFRRHFGMPPSAFYRSEPGQERDGQQDEDRDPGR</sequence>
<feature type="domain" description="HTH araC/xylS-type" evidence="6">
    <location>
        <begin position="165"/>
        <end position="262"/>
    </location>
</feature>
<evidence type="ECO:0000256" key="1">
    <source>
        <dbReference type="ARBA" id="ARBA00022491"/>
    </source>
</evidence>
<dbReference type="CDD" id="cd06124">
    <property type="entry name" value="cupin_NimR-like_N"/>
    <property type="match status" value="1"/>
</dbReference>
<organism evidence="7">
    <name type="scientific">plant metagenome</name>
    <dbReference type="NCBI Taxonomy" id="1297885"/>
    <lineage>
        <taxon>unclassified sequences</taxon>
        <taxon>metagenomes</taxon>
        <taxon>organismal metagenomes</taxon>
    </lineage>
</organism>
<evidence type="ECO:0000256" key="4">
    <source>
        <dbReference type="ARBA" id="ARBA00023163"/>
    </source>
</evidence>
<evidence type="ECO:0000256" key="3">
    <source>
        <dbReference type="ARBA" id="ARBA00023125"/>
    </source>
</evidence>
<dbReference type="InterPro" id="IPR014710">
    <property type="entry name" value="RmlC-like_jellyroll"/>
</dbReference>
<keyword evidence="4" id="KW-0804">Transcription</keyword>
<gene>
    <name evidence="7" type="ORF">AMP9_3608</name>
</gene>
<dbReference type="InterPro" id="IPR003313">
    <property type="entry name" value="AraC-bd"/>
</dbReference>
<dbReference type="AlphaFoldDB" id="A0A484NU25"/>
<dbReference type="PROSITE" id="PS01124">
    <property type="entry name" value="HTH_ARAC_FAMILY_2"/>
    <property type="match status" value="1"/>
</dbReference>
<dbReference type="FunFam" id="1.10.10.60:FF:000132">
    <property type="entry name" value="AraC family transcriptional regulator"/>
    <property type="match status" value="1"/>
</dbReference>
<dbReference type="SUPFAM" id="SSF51182">
    <property type="entry name" value="RmlC-like cupins"/>
    <property type="match status" value="1"/>
</dbReference>
<name>A0A484NU25_9ZZZZ</name>
<feature type="compositionally biased region" description="Basic and acidic residues" evidence="5">
    <location>
        <begin position="264"/>
        <end position="280"/>
    </location>
</feature>
<dbReference type="Gene3D" id="2.60.120.10">
    <property type="entry name" value="Jelly Rolls"/>
    <property type="match status" value="1"/>
</dbReference>
<keyword evidence="3" id="KW-0238">DNA-binding</keyword>
<dbReference type="InterPro" id="IPR011051">
    <property type="entry name" value="RmlC_Cupin_sf"/>
</dbReference>
<dbReference type="EMBL" id="CAADHY010000007">
    <property type="protein sequence ID" value="VFR16865.1"/>
    <property type="molecule type" value="Genomic_DNA"/>
</dbReference>
<evidence type="ECO:0000256" key="5">
    <source>
        <dbReference type="SAM" id="MobiDB-lite"/>
    </source>
</evidence>
<dbReference type="Pfam" id="PF02311">
    <property type="entry name" value="AraC_binding"/>
    <property type="match status" value="1"/>
</dbReference>
<dbReference type="InterPro" id="IPR020449">
    <property type="entry name" value="Tscrpt_reg_AraC-type_HTH"/>
</dbReference>
<evidence type="ECO:0000313" key="7">
    <source>
        <dbReference type="EMBL" id="VFR16865.1"/>
    </source>
</evidence>
<dbReference type="GO" id="GO:0043565">
    <property type="term" value="F:sequence-specific DNA binding"/>
    <property type="evidence" value="ECO:0007669"/>
    <property type="project" value="InterPro"/>
</dbReference>
<dbReference type="PANTHER" id="PTHR11019">
    <property type="entry name" value="HTH-TYPE TRANSCRIPTIONAL REGULATOR NIMR"/>
    <property type="match status" value="1"/>
</dbReference>
<dbReference type="SUPFAM" id="SSF46689">
    <property type="entry name" value="Homeodomain-like"/>
    <property type="match status" value="1"/>
</dbReference>
<feature type="region of interest" description="Disordered" evidence="5">
    <location>
        <begin position="258"/>
        <end position="280"/>
    </location>
</feature>
<proteinExistence type="predicted"/>
<dbReference type="InterPro" id="IPR018062">
    <property type="entry name" value="HTH_AraC-typ_CS"/>
</dbReference>
<keyword evidence="1" id="KW-0678">Repressor</keyword>
<dbReference type="SMART" id="SM00342">
    <property type="entry name" value="HTH_ARAC"/>
    <property type="match status" value="1"/>
</dbReference>
<dbReference type="InterPro" id="IPR009057">
    <property type="entry name" value="Homeodomain-like_sf"/>
</dbReference>
<reference evidence="7" key="1">
    <citation type="submission" date="2019-03" db="EMBL/GenBank/DDBJ databases">
        <authorList>
            <person name="Danneels B."/>
        </authorList>
    </citation>
    <scope>NUCLEOTIDE SEQUENCE</scope>
</reference>
<dbReference type="InterPro" id="IPR018060">
    <property type="entry name" value="HTH_AraC"/>
</dbReference>
<protein>
    <submittedName>
        <fullName evidence="7">Transcriptional regulator, AraC family</fullName>
    </submittedName>
</protein>
<evidence type="ECO:0000259" key="6">
    <source>
        <dbReference type="PROSITE" id="PS01124"/>
    </source>
</evidence>